<organism evidence="2">
    <name type="scientific">Bellilinea caldifistulae</name>
    <dbReference type="NCBI Taxonomy" id="360411"/>
    <lineage>
        <taxon>Bacteria</taxon>
        <taxon>Bacillati</taxon>
        <taxon>Chloroflexota</taxon>
        <taxon>Anaerolineae</taxon>
        <taxon>Anaerolineales</taxon>
        <taxon>Anaerolineaceae</taxon>
        <taxon>Bellilinea</taxon>
    </lineage>
</organism>
<evidence type="ECO:0000259" key="1">
    <source>
        <dbReference type="Pfam" id="PF13338"/>
    </source>
</evidence>
<dbReference type="AlphaFoldDB" id="A0A7C4KY98"/>
<dbReference type="InterPro" id="IPR025159">
    <property type="entry name" value="AbiEi_N"/>
</dbReference>
<proteinExistence type="predicted"/>
<accession>A0A7C4KY98</accession>
<reference evidence="2" key="1">
    <citation type="journal article" date="2020" name="mSystems">
        <title>Genome- and Community-Level Interaction Insights into Carbon Utilization and Element Cycling Functions of Hydrothermarchaeota in Hydrothermal Sediment.</title>
        <authorList>
            <person name="Zhou Z."/>
            <person name="Liu Y."/>
            <person name="Xu W."/>
            <person name="Pan J."/>
            <person name="Luo Z.H."/>
            <person name="Li M."/>
        </authorList>
    </citation>
    <scope>NUCLEOTIDE SEQUENCE [LARGE SCALE GENOMIC DNA]</scope>
    <source>
        <strain evidence="2">SpSt-556</strain>
    </source>
</reference>
<protein>
    <submittedName>
        <fullName evidence="2">Transcriptional regulator</fullName>
    </submittedName>
</protein>
<feature type="domain" description="AbiEi antitoxin N-terminal" evidence="1">
    <location>
        <begin position="9"/>
        <end position="54"/>
    </location>
</feature>
<dbReference type="EMBL" id="DSXR01000017">
    <property type="protein sequence ID" value="HGS86237.1"/>
    <property type="molecule type" value="Genomic_DNA"/>
</dbReference>
<name>A0A7C4KY98_9CHLR</name>
<sequence length="200" mass="23011">MKKSHFRAIEIFKKNNNILRSQQAIKAGISPRTLYELVESGHLIRITRGLYQLASAEPFSIPDIIPVILKIPKAVLCAVSALNYYGLTTQIPHQIDIALPQKAEKPRMDYPPLRIFWLSQKTYLAGITEEKTDLIRFKIYNREKTVCDCFKFRNRIGIDVAVEALQLYLRTPARNIPSLLDYAKIDRVENLIKPYIQALV</sequence>
<gene>
    <name evidence="2" type="ORF">ENT17_01300</name>
</gene>
<comment type="caution">
    <text evidence="2">The sequence shown here is derived from an EMBL/GenBank/DDBJ whole genome shotgun (WGS) entry which is preliminary data.</text>
</comment>
<dbReference type="Pfam" id="PF13338">
    <property type="entry name" value="AbiEi_4"/>
    <property type="match status" value="1"/>
</dbReference>
<evidence type="ECO:0000313" key="2">
    <source>
        <dbReference type="EMBL" id="HGS86237.1"/>
    </source>
</evidence>